<proteinExistence type="predicted"/>
<gene>
    <name evidence="2" type="ORF">ASIM_LOCUS5648</name>
</gene>
<dbReference type="WBParaSite" id="ASIM_0000586301-mRNA-1">
    <property type="protein sequence ID" value="ASIM_0000586301-mRNA-1"/>
    <property type="gene ID" value="ASIM_0000586301"/>
</dbReference>
<evidence type="ECO:0000313" key="3">
    <source>
        <dbReference type="Proteomes" id="UP000267096"/>
    </source>
</evidence>
<evidence type="ECO:0000313" key="2">
    <source>
        <dbReference type="EMBL" id="VDK25856.1"/>
    </source>
</evidence>
<protein>
    <submittedName>
        <fullName evidence="4">Palmitoyltransferase</fullName>
    </submittedName>
</protein>
<sequence>MFSKCFPDQSHGVNCVWNNCLGIQDYSSFGWLAVVLPLFSPRKQGYSSFGWLAVVLPLFSPRKQGYSSFGWLAVVLPLFGPIGAVTGSFITI</sequence>
<keyword evidence="3" id="KW-1185">Reference proteome</keyword>
<evidence type="ECO:0000313" key="4">
    <source>
        <dbReference type="WBParaSite" id="ASIM_0000586301-mRNA-1"/>
    </source>
</evidence>
<feature type="transmembrane region" description="Helical" evidence="1">
    <location>
        <begin position="69"/>
        <end position="90"/>
    </location>
</feature>
<organism evidence="4">
    <name type="scientific">Anisakis simplex</name>
    <name type="common">Herring worm</name>
    <dbReference type="NCBI Taxonomy" id="6269"/>
    <lineage>
        <taxon>Eukaryota</taxon>
        <taxon>Metazoa</taxon>
        <taxon>Ecdysozoa</taxon>
        <taxon>Nematoda</taxon>
        <taxon>Chromadorea</taxon>
        <taxon>Rhabditida</taxon>
        <taxon>Spirurina</taxon>
        <taxon>Ascaridomorpha</taxon>
        <taxon>Ascaridoidea</taxon>
        <taxon>Anisakidae</taxon>
        <taxon>Anisakis</taxon>
        <taxon>Anisakis simplex complex</taxon>
    </lineage>
</organism>
<reference evidence="4" key="1">
    <citation type="submission" date="2017-02" db="UniProtKB">
        <authorList>
            <consortium name="WormBaseParasite"/>
        </authorList>
    </citation>
    <scope>IDENTIFICATION</scope>
</reference>
<dbReference type="Proteomes" id="UP000267096">
    <property type="component" value="Unassembled WGS sequence"/>
</dbReference>
<name>A0A0M3JE22_ANISI</name>
<accession>A0A0M3JE22</accession>
<dbReference type="AlphaFoldDB" id="A0A0M3JE22"/>
<dbReference type="EMBL" id="UYRR01011295">
    <property type="protein sequence ID" value="VDK25856.1"/>
    <property type="molecule type" value="Genomic_DNA"/>
</dbReference>
<keyword evidence="1" id="KW-0812">Transmembrane</keyword>
<keyword evidence="1" id="KW-1133">Transmembrane helix</keyword>
<evidence type="ECO:0000256" key="1">
    <source>
        <dbReference type="SAM" id="Phobius"/>
    </source>
</evidence>
<reference evidence="2 3" key="2">
    <citation type="submission" date="2018-11" db="EMBL/GenBank/DDBJ databases">
        <authorList>
            <consortium name="Pathogen Informatics"/>
        </authorList>
    </citation>
    <scope>NUCLEOTIDE SEQUENCE [LARGE SCALE GENOMIC DNA]</scope>
</reference>
<keyword evidence="1" id="KW-0472">Membrane</keyword>